<reference evidence="2 3" key="1">
    <citation type="submission" date="2019-11" db="EMBL/GenBank/DDBJ databases">
        <title>Novel species isolated from a subtropical stream in China.</title>
        <authorList>
            <person name="Lu H."/>
        </authorList>
    </citation>
    <scope>NUCLEOTIDE SEQUENCE [LARGE SCALE GENOMIC DNA]</scope>
    <source>
        <strain evidence="2 3">FT92W</strain>
    </source>
</reference>
<evidence type="ECO:0000313" key="2">
    <source>
        <dbReference type="EMBL" id="MRV71614.1"/>
    </source>
</evidence>
<name>A0A7X2IKF2_9BURK</name>
<dbReference type="AlphaFoldDB" id="A0A7X2IKF2"/>
<dbReference type="Proteomes" id="UP000446768">
    <property type="component" value="Unassembled WGS sequence"/>
</dbReference>
<organism evidence="2 3">
    <name type="scientific">Pseudoduganella rivuli</name>
    <dbReference type="NCBI Taxonomy" id="2666085"/>
    <lineage>
        <taxon>Bacteria</taxon>
        <taxon>Pseudomonadati</taxon>
        <taxon>Pseudomonadota</taxon>
        <taxon>Betaproteobacteria</taxon>
        <taxon>Burkholderiales</taxon>
        <taxon>Oxalobacteraceae</taxon>
        <taxon>Telluria group</taxon>
        <taxon>Pseudoduganella</taxon>
    </lineage>
</organism>
<comment type="caution">
    <text evidence="2">The sequence shown here is derived from an EMBL/GenBank/DDBJ whole genome shotgun (WGS) entry which is preliminary data.</text>
</comment>
<sequence length="225" mass="24082">MAVVAALAATALLAGCANRYAPAPTPTNFPTSAQPKLQAAAHWGAIAGTIEQRLTEDLRKAPQRPYYVSEPPPEASQFQRALTEHITSALVKSGYVVSRVPAGSLKVDVDVQALTFSPQRAQKLPGAMPTAIAVGVWMLAATSDPILATAGGVAAHEVYNYNYGQFGTGPIPKTELIVTVSVSDQYRFYARNSSAYYVADSDRSLYGLPEEDDKAFKTFTIRGDK</sequence>
<dbReference type="EMBL" id="WKJJ01000004">
    <property type="protein sequence ID" value="MRV71614.1"/>
    <property type="molecule type" value="Genomic_DNA"/>
</dbReference>
<proteinExistence type="predicted"/>
<evidence type="ECO:0000256" key="1">
    <source>
        <dbReference type="SAM" id="SignalP"/>
    </source>
</evidence>
<feature type="signal peptide" evidence="1">
    <location>
        <begin position="1"/>
        <end position="21"/>
    </location>
</feature>
<gene>
    <name evidence="2" type="ORF">GJ700_07735</name>
</gene>
<evidence type="ECO:0008006" key="4">
    <source>
        <dbReference type="Google" id="ProtNLM"/>
    </source>
</evidence>
<protein>
    <recommendedName>
        <fullName evidence="4">DUF3313 family protein</fullName>
    </recommendedName>
</protein>
<keyword evidence="1" id="KW-0732">Signal</keyword>
<keyword evidence="3" id="KW-1185">Reference proteome</keyword>
<evidence type="ECO:0000313" key="3">
    <source>
        <dbReference type="Proteomes" id="UP000446768"/>
    </source>
</evidence>
<feature type="chain" id="PRO_5031322411" description="DUF3313 family protein" evidence="1">
    <location>
        <begin position="22"/>
        <end position="225"/>
    </location>
</feature>
<accession>A0A7X2IKF2</accession>